<evidence type="ECO:0000313" key="3">
    <source>
        <dbReference type="Proteomes" id="UP000828390"/>
    </source>
</evidence>
<dbReference type="OrthoDB" id="6160725at2759"/>
<proteinExistence type="predicted"/>
<accession>A0A9D4BUN8</accession>
<gene>
    <name evidence="2" type="ORF">DPMN_066026</name>
</gene>
<evidence type="ECO:0000256" key="1">
    <source>
        <dbReference type="SAM" id="MobiDB-lite"/>
    </source>
</evidence>
<dbReference type="Proteomes" id="UP000828390">
    <property type="component" value="Unassembled WGS sequence"/>
</dbReference>
<sequence length="329" mass="38467">MPEIVEEVSERKKVSMNLSDLFRAEVFWSKLRKKRETVEIPTISTYKEQMRQCQEMYDRLQLEKSSNDVGILSTPFPLLRGHTMITQSRPLTYSLRKTAKTARPVSIRSAPALTLKVDTFLNDNSDTLVDLIPKQIPDKQATENRNGAIDNDYDEPGQHRNRARFGPEELCEYLEQNGFGLPKMVNTNYLYRRGGQSFPRNYKSRPLPRNPSKREKIKGRARLDQEMANLRALAFCEQQTQTKTFRTASANMRNRDVLLMEEELKENMQRDGFDDNIYDDDDDDKTSIVRMPIKQEELFLRINNWVSDVESTCRVYNYPHDHERDGVTK</sequence>
<dbReference type="EMBL" id="JAIWYP010000014">
    <property type="protein sequence ID" value="KAH3706638.1"/>
    <property type="molecule type" value="Genomic_DNA"/>
</dbReference>
<reference evidence="2" key="1">
    <citation type="journal article" date="2019" name="bioRxiv">
        <title>The Genome of the Zebra Mussel, Dreissena polymorpha: A Resource for Invasive Species Research.</title>
        <authorList>
            <person name="McCartney M.A."/>
            <person name="Auch B."/>
            <person name="Kono T."/>
            <person name="Mallez S."/>
            <person name="Zhang Y."/>
            <person name="Obille A."/>
            <person name="Becker A."/>
            <person name="Abrahante J.E."/>
            <person name="Garbe J."/>
            <person name="Badalamenti J.P."/>
            <person name="Herman A."/>
            <person name="Mangelson H."/>
            <person name="Liachko I."/>
            <person name="Sullivan S."/>
            <person name="Sone E.D."/>
            <person name="Koren S."/>
            <person name="Silverstein K.A.T."/>
            <person name="Beckman K.B."/>
            <person name="Gohl D.M."/>
        </authorList>
    </citation>
    <scope>NUCLEOTIDE SEQUENCE</scope>
    <source>
        <strain evidence="2">Duluth1</strain>
        <tissue evidence="2">Whole animal</tissue>
    </source>
</reference>
<evidence type="ECO:0000313" key="2">
    <source>
        <dbReference type="EMBL" id="KAH3706638.1"/>
    </source>
</evidence>
<organism evidence="2 3">
    <name type="scientific">Dreissena polymorpha</name>
    <name type="common">Zebra mussel</name>
    <name type="synonym">Mytilus polymorpha</name>
    <dbReference type="NCBI Taxonomy" id="45954"/>
    <lineage>
        <taxon>Eukaryota</taxon>
        <taxon>Metazoa</taxon>
        <taxon>Spiralia</taxon>
        <taxon>Lophotrochozoa</taxon>
        <taxon>Mollusca</taxon>
        <taxon>Bivalvia</taxon>
        <taxon>Autobranchia</taxon>
        <taxon>Heteroconchia</taxon>
        <taxon>Euheterodonta</taxon>
        <taxon>Imparidentia</taxon>
        <taxon>Neoheterodontei</taxon>
        <taxon>Myida</taxon>
        <taxon>Dreissenoidea</taxon>
        <taxon>Dreissenidae</taxon>
        <taxon>Dreissena</taxon>
    </lineage>
</organism>
<feature type="region of interest" description="Disordered" evidence="1">
    <location>
        <begin position="196"/>
        <end position="215"/>
    </location>
</feature>
<reference evidence="2" key="2">
    <citation type="submission" date="2020-11" db="EMBL/GenBank/DDBJ databases">
        <authorList>
            <person name="McCartney M.A."/>
            <person name="Auch B."/>
            <person name="Kono T."/>
            <person name="Mallez S."/>
            <person name="Becker A."/>
            <person name="Gohl D.M."/>
            <person name="Silverstein K.A.T."/>
            <person name="Koren S."/>
            <person name="Bechman K.B."/>
            <person name="Herman A."/>
            <person name="Abrahante J.E."/>
            <person name="Garbe J."/>
        </authorList>
    </citation>
    <scope>NUCLEOTIDE SEQUENCE</scope>
    <source>
        <strain evidence="2">Duluth1</strain>
        <tissue evidence="2">Whole animal</tissue>
    </source>
</reference>
<dbReference type="AlphaFoldDB" id="A0A9D4BUN8"/>
<protein>
    <submittedName>
        <fullName evidence="2">Uncharacterized protein</fullName>
    </submittedName>
</protein>
<keyword evidence="3" id="KW-1185">Reference proteome</keyword>
<comment type="caution">
    <text evidence="2">The sequence shown here is derived from an EMBL/GenBank/DDBJ whole genome shotgun (WGS) entry which is preliminary data.</text>
</comment>
<name>A0A9D4BUN8_DREPO</name>